<sequence>MRLYNHYEDTTTALSERPKPENTSNVLNLSSKTLTETQHNLLSKGLNFTPTPKNIDNFEVISEFQEFALRLRLREFFHNKTTNVNDIGTPFKEKSTWSPPVNREPHLESFITAIENDVIQAINSNIKVRNNLSYNEHAALISLKHGNDIIIKQADKGGVIVIQDKSDYINEAYRHLNDINYCKKVDWDPTPEFLKIIEDKLCSLQKNQHIRRETLQFFSPKHPVPGRFYMLPKIHKPINPGRPIISNCGMPTENLPAYVDHHMKDFPQCLTSYIKDTTHFLNMISDINNNGKLPPNTILCTMDVSSLYVNIPHDEGLKAFESSLLKLDKPNTRTIVDLTKLVLTLNGFEFNNEFYTQTKGTAMGTKIAPN</sequence>
<proteinExistence type="predicted"/>
<reference evidence="4" key="1">
    <citation type="submission" date="2025-08" db="UniProtKB">
        <authorList>
            <consortium name="RefSeq"/>
        </authorList>
    </citation>
    <scope>IDENTIFICATION</scope>
    <source>
        <tissue evidence="4">Muscle</tissue>
    </source>
</reference>
<dbReference type="PROSITE" id="PS50878">
    <property type="entry name" value="RT_POL"/>
    <property type="match status" value="1"/>
</dbReference>
<name>A0ABM1B4Y6_LIMPO</name>
<dbReference type="GeneID" id="106459805"/>
<dbReference type="Proteomes" id="UP000694941">
    <property type="component" value="Unplaced"/>
</dbReference>
<organism evidence="3 4">
    <name type="scientific">Limulus polyphemus</name>
    <name type="common">Atlantic horseshoe crab</name>
    <dbReference type="NCBI Taxonomy" id="6850"/>
    <lineage>
        <taxon>Eukaryota</taxon>
        <taxon>Metazoa</taxon>
        <taxon>Ecdysozoa</taxon>
        <taxon>Arthropoda</taxon>
        <taxon>Chelicerata</taxon>
        <taxon>Merostomata</taxon>
        <taxon>Xiphosura</taxon>
        <taxon>Limulidae</taxon>
        <taxon>Limulus</taxon>
    </lineage>
</organism>
<dbReference type="PANTHER" id="PTHR21301">
    <property type="entry name" value="REVERSE TRANSCRIPTASE"/>
    <property type="match status" value="1"/>
</dbReference>
<protein>
    <submittedName>
        <fullName evidence="4">Uncharacterized protein LOC106459805</fullName>
    </submittedName>
</protein>
<feature type="region of interest" description="Disordered" evidence="1">
    <location>
        <begin position="1"/>
        <end position="25"/>
    </location>
</feature>
<evidence type="ECO:0000259" key="2">
    <source>
        <dbReference type="PROSITE" id="PS50878"/>
    </source>
</evidence>
<evidence type="ECO:0000313" key="3">
    <source>
        <dbReference type="Proteomes" id="UP000694941"/>
    </source>
</evidence>
<keyword evidence="3" id="KW-1185">Reference proteome</keyword>
<dbReference type="RefSeq" id="XP_013774920.1">
    <property type="nucleotide sequence ID" value="XM_013919466.1"/>
</dbReference>
<feature type="domain" description="Reverse transcriptase" evidence="2">
    <location>
        <begin position="212"/>
        <end position="370"/>
    </location>
</feature>
<dbReference type="InterPro" id="IPR000477">
    <property type="entry name" value="RT_dom"/>
</dbReference>
<gene>
    <name evidence="4" type="primary">LOC106459805</name>
</gene>
<dbReference type="PANTHER" id="PTHR21301:SF10">
    <property type="entry name" value="REVERSE TRANSCRIPTASE DOMAIN-CONTAINING PROTEIN"/>
    <property type="match status" value="1"/>
</dbReference>
<evidence type="ECO:0000256" key="1">
    <source>
        <dbReference type="SAM" id="MobiDB-lite"/>
    </source>
</evidence>
<evidence type="ECO:0000313" key="4">
    <source>
        <dbReference type="RefSeq" id="XP_013774920.1"/>
    </source>
</evidence>
<accession>A0ABM1B4Y6</accession>